<protein>
    <submittedName>
        <fullName evidence="2">Uncharacterized protein</fullName>
    </submittedName>
</protein>
<feature type="region of interest" description="Disordered" evidence="1">
    <location>
        <begin position="58"/>
        <end position="80"/>
    </location>
</feature>
<evidence type="ECO:0000256" key="1">
    <source>
        <dbReference type="SAM" id="MobiDB-lite"/>
    </source>
</evidence>
<dbReference type="RefSeq" id="WP_377697463.1">
    <property type="nucleotide sequence ID" value="NZ_JBHLWE010000009.1"/>
</dbReference>
<evidence type="ECO:0000313" key="2">
    <source>
        <dbReference type="EMBL" id="MFC0339780.1"/>
    </source>
</evidence>
<comment type="caution">
    <text evidence="2">The sequence shown here is derived from an EMBL/GenBank/DDBJ whole genome shotgun (WGS) entry which is preliminary data.</text>
</comment>
<dbReference type="Proteomes" id="UP001589799">
    <property type="component" value="Unassembled WGS sequence"/>
</dbReference>
<name>A0ABV6I0M7_9RHOB</name>
<sequence length="795" mass="81932">MGRIEIAPQGPRDALALALAQALGDRAQIRPSALAEALAATGTRSPSPVASRIAQMLASPAGSEAPSTYSPPMQPLPPEADALPQVPAPALQSLMRERLLGRPAMMPQMSAPPEQAPSQAVLQTEAQRTPSRLEAFRQKNPAYANVPDPQLADALHRKFYSDVPRADFDQALGMTPSQPTPDWTAMSAQLDAAASRTGLEPRSLPSGQLAPGAPPIASGAQQLRRFKVQAPSGAVHEVEALDEQAAYEAARQMEGGQSAQGSDYERIMVALRNADAAGDTAAATRLAQMARSAKARQTPQAGGNADFIEVEGPEGTIYEFPAGTDDATIKAALQKVYGAPTAGQGFGNNVAQAAGDGLFFGFGDEISARLNAITGYDAKTGAYGNWGTTYADQLDAVRGQERQFREEHPVISTAAELGGSLIGPAKLGTGFIRNGATGLARIGRSGLVGAATAAGYGFGEGEGGASNRVTQAAVSAPLGAIGGAAIGGLGEGFSAAIGALRSRRMPADTLPTIEGLKAEAGALYEAARQSGAVVPESTVKGMASNIGTKLKAEGFDKMLHPRVNAVLQRLSSEAGDKSLADLEILRRVAAGAANSIEPDERRLASMVLDGIDDAVESMGGDAAPLQAAREVWSRMRRMETIETAIEKASLQDDFASGLRSQFKVLLRNPRRLRGFAEADIAAMRAIAKGEGGAGLLSGLGRRLSPSSITGLALTGGAGFGGAGFGAAAIPAAGMGMKRLGDALTTRAARNLSQRVGKDSTRRALLQALAGPVAPLAPAVVAPGMLAQGLFGHDRR</sequence>
<gene>
    <name evidence="2" type="ORF">ACFFII_03240</name>
</gene>
<reference evidence="2 3" key="1">
    <citation type="submission" date="2024-09" db="EMBL/GenBank/DDBJ databases">
        <authorList>
            <person name="Sun Q."/>
            <person name="Mori K."/>
        </authorList>
    </citation>
    <scope>NUCLEOTIDE SEQUENCE [LARGE SCALE GENOMIC DNA]</scope>
    <source>
        <strain evidence="2 3">KCTC 22789</strain>
    </source>
</reference>
<evidence type="ECO:0000313" key="3">
    <source>
        <dbReference type="Proteomes" id="UP001589799"/>
    </source>
</evidence>
<dbReference type="EMBL" id="JBHLWE010000009">
    <property type="protein sequence ID" value="MFC0339780.1"/>
    <property type="molecule type" value="Genomic_DNA"/>
</dbReference>
<accession>A0ABV6I0M7</accession>
<keyword evidence="3" id="KW-1185">Reference proteome</keyword>
<proteinExistence type="predicted"/>
<organism evidence="2 3">
    <name type="scientific">Paracoccus niistensis</name>
    <dbReference type="NCBI Taxonomy" id="632935"/>
    <lineage>
        <taxon>Bacteria</taxon>
        <taxon>Pseudomonadati</taxon>
        <taxon>Pseudomonadota</taxon>
        <taxon>Alphaproteobacteria</taxon>
        <taxon>Rhodobacterales</taxon>
        <taxon>Paracoccaceae</taxon>
        <taxon>Paracoccus</taxon>
    </lineage>
</organism>